<evidence type="ECO:0000256" key="2">
    <source>
        <dbReference type="ARBA" id="ARBA00005709"/>
    </source>
</evidence>
<keyword evidence="6" id="KW-0282">Flagellum</keyword>
<reference evidence="6" key="2">
    <citation type="submission" date="2020-09" db="EMBL/GenBank/DDBJ databases">
        <authorList>
            <person name="Sun Q."/>
            <person name="Zhou Y."/>
        </authorList>
    </citation>
    <scope>NUCLEOTIDE SEQUENCE</scope>
    <source>
        <strain evidence="6">CGMCC 1.12360</strain>
    </source>
</reference>
<proteinExistence type="inferred from homology"/>
<keyword evidence="7" id="KW-1185">Reference proteome</keyword>
<evidence type="ECO:0000256" key="3">
    <source>
        <dbReference type="ARBA" id="ARBA00023143"/>
    </source>
</evidence>
<feature type="domain" description="Flagellin C-terminal" evidence="5">
    <location>
        <begin position="215"/>
        <end position="296"/>
    </location>
</feature>
<evidence type="ECO:0000259" key="5">
    <source>
        <dbReference type="Pfam" id="PF00700"/>
    </source>
</evidence>
<dbReference type="NCBIfam" id="TIGR02550">
    <property type="entry name" value="flagell_flgL"/>
    <property type="match status" value="1"/>
</dbReference>
<evidence type="ECO:0000313" key="7">
    <source>
        <dbReference type="Proteomes" id="UP000602050"/>
    </source>
</evidence>
<dbReference type="Gene3D" id="1.20.1330.10">
    <property type="entry name" value="f41 fragment of flagellin, N-terminal domain"/>
    <property type="match status" value="1"/>
</dbReference>
<dbReference type="InterPro" id="IPR046358">
    <property type="entry name" value="Flagellin_C"/>
</dbReference>
<dbReference type="PANTHER" id="PTHR42792">
    <property type="entry name" value="FLAGELLIN"/>
    <property type="match status" value="1"/>
</dbReference>
<dbReference type="EMBL" id="BMEV01000023">
    <property type="protein sequence ID" value="GGH75412.1"/>
    <property type="molecule type" value="Genomic_DNA"/>
</dbReference>
<dbReference type="InterPro" id="IPR001492">
    <property type="entry name" value="Flagellin"/>
</dbReference>
<dbReference type="GO" id="GO:0005198">
    <property type="term" value="F:structural molecule activity"/>
    <property type="evidence" value="ECO:0007669"/>
    <property type="project" value="InterPro"/>
</dbReference>
<keyword evidence="6" id="KW-0969">Cilium</keyword>
<comment type="subcellular location">
    <subcellularLocation>
        <location evidence="1">Bacterial flagellum</location>
    </subcellularLocation>
</comment>
<dbReference type="SUPFAM" id="SSF64518">
    <property type="entry name" value="Phase 1 flagellin"/>
    <property type="match status" value="1"/>
</dbReference>
<accession>A0A8J3EKR1</accession>
<evidence type="ECO:0000256" key="1">
    <source>
        <dbReference type="ARBA" id="ARBA00004365"/>
    </source>
</evidence>
<name>A0A8J3EKR1_9BACI</name>
<comment type="similarity">
    <text evidence="2">Belongs to the bacterial flagellin family.</text>
</comment>
<keyword evidence="6" id="KW-0966">Cell projection</keyword>
<keyword evidence="3" id="KW-0975">Bacterial flagellum</keyword>
<feature type="domain" description="Flagellin N-terminal" evidence="4">
    <location>
        <begin position="4"/>
        <end position="140"/>
    </location>
</feature>
<dbReference type="AlphaFoldDB" id="A0A8J3EKR1"/>
<evidence type="ECO:0000259" key="4">
    <source>
        <dbReference type="Pfam" id="PF00669"/>
    </source>
</evidence>
<dbReference type="GO" id="GO:0071973">
    <property type="term" value="P:bacterial-type flagellum-dependent cell motility"/>
    <property type="evidence" value="ECO:0007669"/>
    <property type="project" value="InterPro"/>
</dbReference>
<evidence type="ECO:0000313" key="6">
    <source>
        <dbReference type="EMBL" id="GGH75412.1"/>
    </source>
</evidence>
<dbReference type="RefSeq" id="WP_188391795.1">
    <property type="nucleotide sequence ID" value="NZ_BMEV01000023.1"/>
</dbReference>
<dbReference type="Pfam" id="PF00669">
    <property type="entry name" value="Flagellin_N"/>
    <property type="match status" value="1"/>
</dbReference>
<dbReference type="PANTHER" id="PTHR42792:SF1">
    <property type="entry name" value="FLAGELLAR HOOK-ASSOCIATED PROTEIN 3"/>
    <property type="match status" value="1"/>
</dbReference>
<sequence length="297" mass="33643">MRVTQNMISNNLLRNISRSYQELDKYMNQLSTGKKITKPSDDPVIAMKGMGYRSEVKQVQQFQRNLNEVYNWFDNTDAALDKATLALQRVRELTVQASNGTNDYTELESIAKEIRQIGEHLKEIANTKINDKYIFNGTNTNEPPFDDSGNFDPNTESVKIEVSKGTLLKVNVDPKEVFGVTDDNQDYVDVFTTIEKLTEALENGESDEIGAYIGDLDQHINQVLNARADLGARMNRVELIENRLDQQEVIATQMMSNNEDVDYTEAITKLITQESLHRAALSAGARIIQPTLLDFLR</sequence>
<dbReference type="InterPro" id="IPR013384">
    <property type="entry name" value="Flagell_FlgL"/>
</dbReference>
<gene>
    <name evidence="6" type="primary">flgL</name>
    <name evidence="6" type="ORF">GCM10010978_15250</name>
</gene>
<dbReference type="InterPro" id="IPR001029">
    <property type="entry name" value="Flagellin_N"/>
</dbReference>
<dbReference type="GO" id="GO:0009424">
    <property type="term" value="C:bacterial-type flagellum hook"/>
    <property type="evidence" value="ECO:0007669"/>
    <property type="project" value="InterPro"/>
</dbReference>
<dbReference type="Proteomes" id="UP000602050">
    <property type="component" value="Unassembled WGS sequence"/>
</dbReference>
<reference evidence="6" key="1">
    <citation type="journal article" date="2014" name="Int. J. Syst. Evol. Microbiol.">
        <title>Complete genome sequence of Corynebacterium casei LMG S-19264T (=DSM 44701T), isolated from a smear-ripened cheese.</title>
        <authorList>
            <consortium name="US DOE Joint Genome Institute (JGI-PGF)"/>
            <person name="Walter F."/>
            <person name="Albersmeier A."/>
            <person name="Kalinowski J."/>
            <person name="Ruckert C."/>
        </authorList>
    </citation>
    <scope>NUCLEOTIDE SEQUENCE</scope>
    <source>
        <strain evidence="6">CGMCC 1.12360</strain>
    </source>
</reference>
<organism evidence="6 7">
    <name type="scientific">Compostibacillus humi</name>
    <dbReference type="NCBI Taxonomy" id="1245525"/>
    <lineage>
        <taxon>Bacteria</taxon>
        <taxon>Bacillati</taxon>
        <taxon>Bacillota</taxon>
        <taxon>Bacilli</taxon>
        <taxon>Bacillales</taxon>
        <taxon>Bacillaceae</taxon>
        <taxon>Compostibacillus</taxon>
    </lineage>
</organism>
<comment type="caution">
    <text evidence="6">The sequence shown here is derived from an EMBL/GenBank/DDBJ whole genome shotgun (WGS) entry which is preliminary data.</text>
</comment>
<protein>
    <submittedName>
        <fullName evidence="6">Flagellar hook-associated protein 3</fullName>
    </submittedName>
</protein>
<dbReference type="Pfam" id="PF00700">
    <property type="entry name" value="Flagellin_C"/>
    <property type="match status" value="1"/>
</dbReference>